<dbReference type="OrthoDB" id="9803065at2"/>
<feature type="transmembrane region" description="Helical" evidence="6">
    <location>
        <begin position="139"/>
        <end position="162"/>
    </location>
</feature>
<keyword evidence="9" id="KW-1185">Reference proteome</keyword>
<comment type="similarity">
    <text evidence="2">Belongs to the DsbD family.</text>
</comment>
<evidence type="ECO:0000256" key="5">
    <source>
        <dbReference type="ARBA" id="ARBA00023136"/>
    </source>
</evidence>
<dbReference type="AlphaFoldDB" id="A0A1G8PRJ4"/>
<feature type="transmembrane region" description="Helical" evidence="6">
    <location>
        <begin position="62"/>
        <end position="91"/>
    </location>
</feature>
<accession>A0A1G8PRJ4</accession>
<dbReference type="STRING" id="335973.SAMN04488693_1372"/>
<evidence type="ECO:0000256" key="6">
    <source>
        <dbReference type="SAM" id="Phobius"/>
    </source>
</evidence>
<keyword evidence="3 6" id="KW-0812">Transmembrane</keyword>
<feature type="transmembrane region" description="Helical" evidence="6">
    <location>
        <begin position="174"/>
        <end position="198"/>
    </location>
</feature>
<proteinExistence type="inferred from homology"/>
<dbReference type="Pfam" id="PF02683">
    <property type="entry name" value="DsbD_TM"/>
    <property type="match status" value="1"/>
</dbReference>
<organism evidence="8 9">
    <name type="scientific">Arthrobacter subterraneus</name>
    <dbReference type="NCBI Taxonomy" id="335973"/>
    <lineage>
        <taxon>Bacteria</taxon>
        <taxon>Bacillati</taxon>
        <taxon>Actinomycetota</taxon>
        <taxon>Actinomycetes</taxon>
        <taxon>Micrococcales</taxon>
        <taxon>Micrococcaceae</taxon>
        <taxon>Arthrobacter</taxon>
    </lineage>
</organism>
<dbReference type="PANTHER" id="PTHR31272:SF4">
    <property type="entry name" value="CYTOCHROME C-TYPE BIOGENESIS PROTEIN HI_1454-RELATED"/>
    <property type="match status" value="1"/>
</dbReference>
<dbReference type="GO" id="GO:0017004">
    <property type="term" value="P:cytochrome complex assembly"/>
    <property type="evidence" value="ECO:0007669"/>
    <property type="project" value="InterPro"/>
</dbReference>
<evidence type="ECO:0000256" key="3">
    <source>
        <dbReference type="ARBA" id="ARBA00022692"/>
    </source>
</evidence>
<dbReference type="InterPro" id="IPR051790">
    <property type="entry name" value="Cytochrome_c-biogenesis_DsbD"/>
</dbReference>
<dbReference type="GO" id="GO:0016020">
    <property type="term" value="C:membrane"/>
    <property type="evidence" value="ECO:0007669"/>
    <property type="project" value="UniProtKB-SubCell"/>
</dbReference>
<keyword evidence="5 6" id="KW-0472">Membrane</keyword>
<evidence type="ECO:0000259" key="7">
    <source>
        <dbReference type="Pfam" id="PF02683"/>
    </source>
</evidence>
<sequence length="249" mass="26607">MTIGEFFADTVQSGALLVAIPLAMIAGIVSFISPCILPLVPGYLGYVSGLTDPARPDNRRKVLAGVGLFILGFAAVFTLYGAAFGLIGGWMLRWQDLLIRVLGIFVIVMGLVLVGWLPFLQGSQKLSWRPRSGVAGSPLLGLVFGLGWTPCMGPTLSAVLALSTTTGTAWRGALLGFVYCLGLGIPFVLVALGVEWVSRTLAFVRRHMRIFNLAGGLLLVLVGLLMVSGIWTLWIYQLQNLAGTFLTPV</sequence>
<evidence type="ECO:0000256" key="1">
    <source>
        <dbReference type="ARBA" id="ARBA00004141"/>
    </source>
</evidence>
<dbReference type="InterPro" id="IPR003834">
    <property type="entry name" value="Cyt_c_assmbl_TM_dom"/>
</dbReference>
<feature type="transmembrane region" description="Helical" evidence="6">
    <location>
        <begin position="15"/>
        <end position="41"/>
    </location>
</feature>
<comment type="subcellular location">
    <subcellularLocation>
        <location evidence="1">Membrane</location>
        <topology evidence="1">Multi-pass membrane protein</topology>
    </subcellularLocation>
</comment>
<name>A0A1G8PRJ4_9MICC</name>
<evidence type="ECO:0000313" key="8">
    <source>
        <dbReference type="EMBL" id="SDI95144.1"/>
    </source>
</evidence>
<evidence type="ECO:0000256" key="4">
    <source>
        <dbReference type="ARBA" id="ARBA00022989"/>
    </source>
</evidence>
<feature type="transmembrane region" description="Helical" evidence="6">
    <location>
        <begin position="210"/>
        <end position="236"/>
    </location>
</feature>
<evidence type="ECO:0000313" key="9">
    <source>
        <dbReference type="Proteomes" id="UP000199258"/>
    </source>
</evidence>
<dbReference type="PANTHER" id="PTHR31272">
    <property type="entry name" value="CYTOCHROME C-TYPE BIOGENESIS PROTEIN HI_1454-RELATED"/>
    <property type="match status" value="1"/>
</dbReference>
<reference evidence="8 9" key="1">
    <citation type="submission" date="2016-10" db="EMBL/GenBank/DDBJ databases">
        <authorList>
            <person name="de Groot N.N."/>
        </authorList>
    </citation>
    <scope>NUCLEOTIDE SEQUENCE [LARGE SCALE GENOMIC DNA]</scope>
    <source>
        <strain evidence="8 9">NP_1H</strain>
    </source>
</reference>
<evidence type="ECO:0000256" key="2">
    <source>
        <dbReference type="ARBA" id="ARBA00006143"/>
    </source>
</evidence>
<keyword evidence="4 6" id="KW-1133">Transmembrane helix</keyword>
<feature type="transmembrane region" description="Helical" evidence="6">
    <location>
        <begin position="97"/>
        <end position="119"/>
    </location>
</feature>
<dbReference type="RefSeq" id="WP_090588456.1">
    <property type="nucleotide sequence ID" value="NZ_FNDT01000037.1"/>
</dbReference>
<dbReference type="EMBL" id="FNDT01000037">
    <property type="protein sequence ID" value="SDI95144.1"/>
    <property type="molecule type" value="Genomic_DNA"/>
</dbReference>
<feature type="domain" description="Cytochrome C biogenesis protein transmembrane" evidence="7">
    <location>
        <begin position="17"/>
        <end position="228"/>
    </location>
</feature>
<gene>
    <name evidence="8" type="ORF">SAMN04488693_1372</name>
</gene>
<dbReference type="Proteomes" id="UP000199258">
    <property type="component" value="Unassembled WGS sequence"/>
</dbReference>
<protein>
    <submittedName>
        <fullName evidence="8">Cytochrome c-type biogenesis protein</fullName>
    </submittedName>
</protein>